<feature type="compositionally biased region" description="Basic residues" evidence="1">
    <location>
        <begin position="196"/>
        <end position="209"/>
    </location>
</feature>
<protein>
    <recommendedName>
        <fullName evidence="4">Nitrogen regulatory protein areA GATA-like domain-containing protein</fullName>
    </recommendedName>
</protein>
<dbReference type="AlphaFoldDB" id="A0A9W9FHY3"/>
<dbReference type="OrthoDB" id="5424234at2759"/>
<dbReference type="Proteomes" id="UP001149165">
    <property type="component" value="Unassembled WGS sequence"/>
</dbReference>
<proteinExistence type="predicted"/>
<reference evidence="2" key="2">
    <citation type="journal article" date="2023" name="IMA Fungus">
        <title>Comparative genomic study of the Penicillium genus elucidates a diverse pangenome and 15 lateral gene transfer events.</title>
        <authorList>
            <person name="Petersen C."/>
            <person name="Sorensen T."/>
            <person name="Nielsen M.R."/>
            <person name="Sondergaard T.E."/>
            <person name="Sorensen J.L."/>
            <person name="Fitzpatrick D.A."/>
            <person name="Frisvad J.C."/>
            <person name="Nielsen K.L."/>
        </authorList>
    </citation>
    <scope>NUCLEOTIDE SEQUENCE</scope>
    <source>
        <strain evidence="2">IBT 30069</strain>
    </source>
</reference>
<sequence length="515" mass="57052">MAQKIPESLVTISQIPSPSEILGEKNVDRTMIKGFWQAFFISRQASNKEMDRRLEYLFWRIWSSDDLLGRTNIKYLDGLVSRIMASEPLPSSSPNKQDTVMPNSDSQKYMGSKSVPPNGTPGSGSLHPILKKPNTAPTPQKTTRLLLEHPGGENITTNPSNPPTPSVIEIAPKDDFSTTKQPAKKATHFTTGRTTRGGKRRPVFNRRKSSQTSISKPAPAPSPASAVSQRDRPIESQPRDSPEPMFDVDEDDDLSAPLDPQTVAESRQASAATSWADLTLTPMTSSTPLIPSRRQSSKVPPQLAPTLLDIDIADKQDPILPQGIETVSPDLNMQETQNPNTESQASSYETVTNFNVNLELTGSSAPRNILNPEKRKSPRNRPLSDREAENRLLDGHGHVHQYDHTWHPPPRESFLINYMLRNAQRRPPQPLNEPLVSKNFRAQWLQLLEEVKNMEASGKNYDVMRYGEEEGAGDNYQDNSSAVAQCDEDQTLLKNGIGTDEGSSSGCQTVIFLGD</sequence>
<keyword evidence="3" id="KW-1185">Reference proteome</keyword>
<feature type="region of interest" description="Disordered" evidence="1">
    <location>
        <begin position="362"/>
        <end position="385"/>
    </location>
</feature>
<name>A0A9W9FHY3_9EURO</name>
<feature type="compositionally biased region" description="Basic and acidic residues" evidence="1">
    <location>
        <begin position="229"/>
        <end position="242"/>
    </location>
</feature>
<reference evidence="2" key="1">
    <citation type="submission" date="2022-11" db="EMBL/GenBank/DDBJ databases">
        <authorList>
            <person name="Petersen C."/>
        </authorList>
    </citation>
    <scope>NUCLEOTIDE SEQUENCE</scope>
    <source>
        <strain evidence="2">IBT 30069</strain>
    </source>
</reference>
<evidence type="ECO:0000256" key="1">
    <source>
        <dbReference type="SAM" id="MobiDB-lite"/>
    </source>
</evidence>
<evidence type="ECO:0000313" key="2">
    <source>
        <dbReference type="EMBL" id="KAJ5100459.1"/>
    </source>
</evidence>
<dbReference type="EMBL" id="JAPQKH010000004">
    <property type="protein sequence ID" value="KAJ5100459.1"/>
    <property type="molecule type" value="Genomic_DNA"/>
</dbReference>
<feature type="compositionally biased region" description="Polar residues" evidence="1">
    <location>
        <begin position="89"/>
        <end position="109"/>
    </location>
</feature>
<gene>
    <name evidence="2" type="ORF">N7456_006511</name>
</gene>
<evidence type="ECO:0008006" key="4">
    <source>
        <dbReference type="Google" id="ProtNLM"/>
    </source>
</evidence>
<organism evidence="2 3">
    <name type="scientific">Penicillium angulare</name>
    <dbReference type="NCBI Taxonomy" id="116970"/>
    <lineage>
        <taxon>Eukaryota</taxon>
        <taxon>Fungi</taxon>
        <taxon>Dikarya</taxon>
        <taxon>Ascomycota</taxon>
        <taxon>Pezizomycotina</taxon>
        <taxon>Eurotiomycetes</taxon>
        <taxon>Eurotiomycetidae</taxon>
        <taxon>Eurotiales</taxon>
        <taxon>Aspergillaceae</taxon>
        <taxon>Penicillium</taxon>
    </lineage>
</organism>
<comment type="caution">
    <text evidence="2">The sequence shown here is derived from an EMBL/GenBank/DDBJ whole genome shotgun (WGS) entry which is preliminary data.</text>
</comment>
<accession>A0A9W9FHY3</accession>
<feature type="region of interest" description="Disordered" evidence="1">
    <location>
        <begin position="87"/>
        <end position="279"/>
    </location>
</feature>
<feature type="compositionally biased region" description="Polar residues" evidence="1">
    <location>
        <begin position="263"/>
        <end position="273"/>
    </location>
</feature>
<evidence type="ECO:0000313" key="3">
    <source>
        <dbReference type="Proteomes" id="UP001149165"/>
    </source>
</evidence>